<evidence type="ECO:0000256" key="2">
    <source>
        <dbReference type="ARBA" id="ARBA00022448"/>
    </source>
</evidence>
<dbReference type="PANTHER" id="PTHR30193:SF37">
    <property type="entry name" value="INNER MEMBRANE ABC TRANSPORTER PERMEASE PROTEIN YCJO"/>
    <property type="match status" value="1"/>
</dbReference>
<feature type="transmembrane region" description="Helical" evidence="7">
    <location>
        <begin position="173"/>
        <end position="197"/>
    </location>
</feature>
<feature type="domain" description="ABC transmembrane type-1" evidence="8">
    <location>
        <begin position="87"/>
        <end position="300"/>
    </location>
</feature>
<evidence type="ECO:0000259" key="8">
    <source>
        <dbReference type="PROSITE" id="PS50928"/>
    </source>
</evidence>
<dbReference type="InterPro" id="IPR035906">
    <property type="entry name" value="MetI-like_sf"/>
</dbReference>
<sequence>MYVKCIRFHTRGGSRMAARRKWLETLTGYVFIGPMMIGITVLTIIPMIAGLLLSLVDWNFVSGLDKVKFVGLQNFAALLHDEVFLKSFGNNMLLLIVVPATMLLALLLAIVLNNKVYWKDFFKVIYFMPYISSIVAVAAVWQVLLHPSYGPVNHFLQTVGVEHLPKWLADTHFALLSVMMIMVWTQIGFSLIIYLAALQNIPRDLFEAADIDGASGWQKFRSVTLPMLSPTSFFLLVTGIIGTFKVFDLIAVLTAGGPANSTSVIVYYLYQSAFIQLKTGYASAMAVFLLIFVLFITLLQWVGQKKWVNY</sequence>
<dbReference type="PANTHER" id="PTHR30193">
    <property type="entry name" value="ABC TRANSPORTER PERMEASE PROTEIN"/>
    <property type="match status" value="1"/>
</dbReference>
<keyword evidence="3" id="KW-1003">Cell membrane</keyword>
<accession>A0ABR5AAS2</accession>
<organism evidence="9 10">
    <name type="scientific">Gordoniibacillus kamchatkensis</name>
    <dbReference type="NCBI Taxonomy" id="1590651"/>
    <lineage>
        <taxon>Bacteria</taxon>
        <taxon>Bacillati</taxon>
        <taxon>Bacillota</taxon>
        <taxon>Bacilli</taxon>
        <taxon>Bacillales</taxon>
        <taxon>Paenibacillaceae</taxon>
        <taxon>Gordoniibacillus</taxon>
    </lineage>
</organism>
<dbReference type="Gene3D" id="1.10.3720.10">
    <property type="entry name" value="MetI-like"/>
    <property type="match status" value="1"/>
</dbReference>
<evidence type="ECO:0000256" key="1">
    <source>
        <dbReference type="ARBA" id="ARBA00004651"/>
    </source>
</evidence>
<evidence type="ECO:0000256" key="3">
    <source>
        <dbReference type="ARBA" id="ARBA00022475"/>
    </source>
</evidence>
<evidence type="ECO:0000256" key="5">
    <source>
        <dbReference type="ARBA" id="ARBA00022989"/>
    </source>
</evidence>
<dbReference type="SUPFAM" id="SSF161098">
    <property type="entry name" value="MetI-like"/>
    <property type="match status" value="1"/>
</dbReference>
<evidence type="ECO:0000256" key="4">
    <source>
        <dbReference type="ARBA" id="ARBA00022692"/>
    </source>
</evidence>
<feature type="transmembrane region" description="Helical" evidence="7">
    <location>
        <begin position="225"/>
        <end position="244"/>
    </location>
</feature>
<keyword evidence="4 7" id="KW-0812">Transmembrane</keyword>
<dbReference type="InterPro" id="IPR000515">
    <property type="entry name" value="MetI-like"/>
</dbReference>
<keyword evidence="2 7" id="KW-0813">Transport</keyword>
<feature type="transmembrane region" description="Helical" evidence="7">
    <location>
        <begin position="92"/>
        <end position="112"/>
    </location>
</feature>
<keyword evidence="10" id="KW-1185">Reference proteome</keyword>
<dbReference type="InterPro" id="IPR051393">
    <property type="entry name" value="ABC_transporter_permease"/>
</dbReference>
<dbReference type="Proteomes" id="UP000031967">
    <property type="component" value="Unassembled WGS sequence"/>
</dbReference>
<dbReference type="CDD" id="cd06261">
    <property type="entry name" value="TM_PBP2"/>
    <property type="match status" value="1"/>
</dbReference>
<dbReference type="PROSITE" id="PS50928">
    <property type="entry name" value="ABC_TM1"/>
    <property type="match status" value="1"/>
</dbReference>
<comment type="caution">
    <text evidence="9">The sequence shown here is derived from an EMBL/GenBank/DDBJ whole genome shotgun (WGS) entry which is preliminary data.</text>
</comment>
<comment type="similarity">
    <text evidence="7">Belongs to the binding-protein-dependent transport system permease family.</text>
</comment>
<reference evidence="9 10" key="1">
    <citation type="submission" date="2014-12" db="EMBL/GenBank/DDBJ databases">
        <title>Draft genome sequence of Paenibacillus kamchatkensis strain B-2647.</title>
        <authorList>
            <person name="Karlyshev A.V."/>
            <person name="Kudryashova E.B."/>
        </authorList>
    </citation>
    <scope>NUCLEOTIDE SEQUENCE [LARGE SCALE GENOMIC DNA]</scope>
    <source>
        <strain evidence="9 10">VKM B-2647</strain>
    </source>
</reference>
<feature type="transmembrane region" description="Helical" evidence="7">
    <location>
        <begin position="282"/>
        <end position="302"/>
    </location>
</feature>
<protein>
    <submittedName>
        <fullName evidence="9">Sugar ABC transporter permease</fullName>
    </submittedName>
</protein>
<feature type="transmembrane region" description="Helical" evidence="7">
    <location>
        <begin position="124"/>
        <end position="144"/>
    </location>
</feature>
<comment type="subcellular location">
    <subcellularLocation>
        <location evidence="1 7">Cell membrane</location>
        <topology evidence="1 7">Multi-pass membrane protein</topology>
    </subcellularLocation>
</comment>
<evidence type="ECO:0000256" key="6">
    <source>
        <dbReference type="ARBA" id="ARBA00023136"/>
    </source>
</evidence>
<dbReference type="EMBL" id="JXAK01000086">
    <property type="protein sequence ID" value="KIL37943.1"/>
    <property type="molecule type" value="Genomic_DNA"/>
</dbReference>
<keyword evidence="5 7" id="KW-1133">Transmembrane helix</keyword>
<proteinExistence type="inferred from homology"/>
<feature type="transmembrane region" description="Helical" evidence="7">
    <location>
        <begin position="29"/>
        <end position="56"/>
    </location>
</feature>
<evidence type="ECO:0000313" key="9">
    <source>
        <dbReference type="EMBL" id="KIL37943.1"/>
    </source>
</evidence>
<keyword evidence="6 7" id="KW-0472">Membrane</keyword>
<dbReference type="Pfam" id="PF00528">
    <property type="entry name" value="BPD_transp_1"/>
    <property type="match status" value="1"/>
</dbReference>
<name>A0ABR5AAS2_9BACL</name>
<feature type="transmembrane region" description="Helical" evidence="7">
    <location>
        <begin position="250"/>
        <end position="270"/>
    </location>
</feature>
<gene>
    <name evidence="9" type="ORF">SD70_29830</name>
</gene>
<evidence type="ECO:0000313" key="10">
    <source>
        <dbReference type="Proteomes" id="UP000031967"/>
    </source>
</evidence>
<evidence type="ECO:0000256" key="7">
    <source>
        <dbReference type="RuleBase" id="RU363032"/>
    </source>
</evidence>